<dbReference type="Gene3D" id="3.40.1390.20">
    <property type="entry name" value="HprK N-terminal domain-like"/>
    <property type="match status" value="1"/>
</dbReference>
<evidence type="ECO:0000313" key="2">
    <source>
        <dbReference type="EMBL" id="EFQ23528.1"/>
    </source>
</evidence>
<dbReference type="SUPFAM" id="SSF75138">
    <property type="entry name" value="HprK N-terminal domain-like"/>
    <property type="match status" value="1"/>
</dbReference>
<sequence>MKLSEAVQAIDAKVLCCEDQVRDIEVHYAYASDLMSDVLAFCAPGSMLLTGLTNIQIVRTAQMLDLPAIVFVRGKMPQEDTIRLAESAGIPILVSSWSMYETSGILYDKGVPACAISHKQKE</sequence>
<dbReference type="Proteomes" id="UP000005096">
    <property type="component" value="Chromosome"/>
</dbReference>
<evidence type="ECO:0000259" key="1">
    <source>
        <dbReference type="Pfam" id="PF07085"/>
    </source>
</evidence>
<keyword evidence="2" id="KW-0418">Kinase</keyword>
<dbReference type="AlphaFoldDB" id="E3CXG2"/>
<gene>
    <name evidence="2" type="ORF">Apau_1101</name>
</gene>
<protein>
    <submittedName>
        <fullName evidence="2">HPr kinase</fullName>
    </submittedName>
</protein>
<dbReference type="eggNOG" id="COG4109">
    <property type="taxonomic scope" value="Bacteria"/>
</dbReference>
<dbReference type="PaxDb" id="584708-Apau_1101"/>
<dbReference type="InterPro" id="IPR010766">
    <property type="entry name" value="DRTGG"/>
</dbReference>
<name>E3CXG2_9BACT</name>
<keyword evidence="2" id="KW-0808">Transferase</keyword>
<dbReference type="STRING" id="584708.Apau_1101"/>
<dbReference type="EMBL" id="CM001022">
    <property type="protein sequence ID" value="EFQ23528.1"/>
    <property type="molecule type" value="Genomic_DNA"/>
</dbReference>
<proteinExistence type="predicted"/>
<dbReference type="Pfam" id="PF07085">
    <property type="entry name" value="DRTGG"/>
    <property type="match status" value="1"/>
</dbReference>
<reference evidence="2 3" key="1">
    <citation type="journal article" date="2010" name="Stand. Genomic Sci.">
        <title>Non-contiguous finished genome sequence of Aminomonas paucivorans type strain (GLU-3).</title>
        <authorList>
            <person name="Pitluck S."/>
            <person name="Yasawong M."/>
            <person name="Held B."/>
            <person name="Lapidus A."/>
            <person name="Nolan M."/>
            <person name="Copeland A."/>
            <person name="Lucas S."/>
            <person name="Del Rio T.G."/>
            <person name="Tice H."/>
            <person name="Cheng J.F."/>
            <person name="Chertkov O."/>
            <person name="Goodwin L."/>
            <person name="Tapia R."/>
            <person name="Han C."/>
            <person name="Liolios K."/>
            <person name="Ivanova N."/>
            <person name="Mavromatis K."/>
            <person name="Ovchinnikova G."/>
            <person name="Pati A."/>
            <person name="Chen A."/>
            <person name="Palaniappan K."/>
            <person name="Land M."/>
            <person name="Hauser L."/>
            <person name="Chang Y.J."/>
            <person name="Jeffries C.D."/>
            <person name="Pukall R."/>
            <person name="Spring S."/>
            <person name="Rohde M."/>
            <person name="Sikorski J."/>
            <person name="Goker M."/>
            <person name="Woyke T."/>
            <person name="Bristow J."/>
            <person name="Eisen J.A."/>
            <person name="Markowitz V."/>
            <person name="Hugenholtz P."/>
            <person name="Kyrpides N.C."/>
            <person name="Klenk H.P."/>
        </authorList>
    </citation>
    <scope>NUCLEOTIDE SEQUENCE [LARGE SCALE GENOMIC DNA]</scope>
    <source>
        <strain evidence="2 3">DSM 12260</strain>
    </source>
</reference>
<accession>E3CXG2</accession>
<dbReference type="HOGENOM" id="CLU_140224_0_0_0"/>
<evidence type="ECO:0000313" key="3">
    <source>
        <dbReference type="Proteomes" id="UP000005096"/>
    </source>
</evidence>
<dbReference type="InterPro" id="IPR028979">
    <property type="entry name" value="Ser_kin/Pase_Hpr-like_N_sf"/>
</dbReference>
<keyword evidence="3" id="KW-1185">Reference proteome</keyword>
<dbReference type="OrthoDB" id="9800390at2"/>
<dbReference type="GO" id="GO:0016301">
    <property type="term" value="F:kinase activity"/>
    <property type="evidence" value="ECO:0007669"/>
    <property type="project" value="UniProtKB-KW"/>
</dbReference>
<dbReference type="RefSeq" id="WP_006300723.1">
    <property type="nucleotide sequence ID" value="NZ_CM001022.1"/>
</dbReference>
<feature type="domain" description="DRTGG" evidence="1">
    <location>
        <begin position="7"/>
        <end position="105"/>
    </location>
</feature>
<organism evidence="2 3">
    <name type="scientific">Aminomonas paucivorans DSM 12260</name>
    <dbReference type="NCBI Taxonomy" id="584708"/>
    <lineage>
        <taxon>Bacteria</taxon>
        <taxon>Thermotogati</taxon>
        <taxon>Synergistota</taxon>
        <taxon>Synergistia</taxon>
        <taxon>Synergistales</taxon>
        <taxon>Synergistaceae</taxon>
        <taxon>Aminomonas</taxon>
    </lineage>
</organism>